<dbReference type="Proteomes" id="UP001145072">
    <property type="component" value="Unassembled WGS sequence"/>
</dbReference>
<dbReference type="InterPro" id="IPR012538">
    <property type="entry name" value="Cyt_c_oxidase_su2a"/>
</dbReference>
<evidence type="ECO:0000256" key="1">
    <source>
        <dbReference type="SAM" id="Phobius"/>
    </source>
</evidence>
<name>A0A9X4AIM8_9BACI</name>
<keyword evidence="1" id="KW-0812">Transmembrane</keyword>
<dbReference type="EMBL" id="JAMQJZ010000010">
    <property type="protein sequence ID" value="MDC3421312.1"/>
    <property type="molecule type" value="Genomic_DNA"/>
</dbReference>
<dbReference type="RefSeq" id="WP_259869501.1">
    <property type="nucleotide sequence ID" value="NZ_JAMQJZ010000010.1"/>
</dbReference>
<dbReference type="Pfam" id="PF08113">
    <property type="entry name" value="CoxIIa"/>
    <property type="match status" value="1"/>
</dbReference>
<keyword evidence="3" id="KW-1185">Reference proteome</keyword>
<protein>
    <submittedName>
        <fullName evidence="2">Cytochrome c oxidase subunit 2A</fullName>
    </submittedName>
</protein>
<evidence type="ECO:0000313" key="3">
    <source>
        <dbReference type="Proteomes" id="UP001145072"/>
    </source>
</evidence>
<organism evidence="2 3">
    <name type="scientific">Aquibacillus koreensis</name>
    <dbReference type="NCBI Taxonomy" id="279446"/>
    <lineage>
        <taxon>Bacteria</taxon>
        <taxon>Bacillati</taxon>
        <taxon>Bacillota</taxon>
        <taxon>Bacilli</taxon>
        <taxon>Bacillales</taxon>
        <taxon>Bacillaceae</taxon>
        <taxon>Aquibacillus</taxon>
    </lineage>
</organism>
<proteinExistence type="predicted"/>
<accession>A0A9X4AIM8</accession>
<sequence length="48" mass="5436">MKINKEEQLNKDTDNEASLSGTLFSVGMVAAVIVVMWAAVFWLYMERV</sequence>
<reference evidence="2" key="1">
    <citation type="submission" date="2022-06" db="EMBL/GenBank/DDBJ databases">
        <title>Aquibacillus sp. a new bacterium isolated from soil saline samples.</title>
        <authorList>
            <person name="Galisteo C."/>
            <person name="De La Haba R."/>
            <person name="Sanchez-Porro C."/>
            <person name="Ventosa A."/>
        </authorList>
    </citation>
    <scope>NUCLEOTIDE SEQUENCE</scope>
    <source>
        <strain evidence="2">JCM 12387</strain>
    </source>
</reference>
<keyword evidence="1" id="KW-1133">Transmembrane helix</keyword>
<gene>
    <name evidence="2" type="ORF">NC661_13125</name>
</gene>
<comment type="caution">
    <text evidence="2">The sequence shown here is derived from an EMBL/GenBank/DDBJ whole genome shotgun (WGS) entry which is preliminary data.</text>
</comment>
<feature type="transmembrane region" description="Helical" evidence="1">
    <location>
        <begin position="21"/>
        <end position="45"/>
    </location>
</feature>
<evidence type="ECO:0000313" key="2">
    <source>
        <dbReference type="EMBL" id="MDC3421312.1"/>
    </source>
</evidence>
<dbReference type="AlphaFoldDB" id="A0A9X4AIM8"/>
<keyword evidence="1" id="KW-0472">Membrane</keyword>